<proteinExistence type="predicted"/>
<name>A0A0E9R8A6_ANGAN</name>
<evidence type="ECO:0000313" key="1">
    <source>
        <dbReference type="EMBL" id="JAH25319.1"/>
    </source>
</evidence>
<dbReference type="EMBL" id="GBXM01083258">
    <property type="protein sequence ID" value="JAH25319.1"/>
    <property type="molecule type" value="Transcribed_RNA"/>
</dbReference>
<reference evidence="1" key="1">
    <citation type="submission" date="2014-11" db="EMBL/GenBank/DDBJ databases">
        <authorList>
            <person name="Amaro Gonzalez C."/>
        </authorList>
    </citation>
    <scope>NUCLEOTIDE SEQUENCE</scope>
</reference>
<protein>
    <submittedName>
        <fullName evidence="1">Uncharacterized protein</fullName>
    </submittedName>
</protein>
<sequence>MGKYNYLTYLSPFLHFLNHRTD</sequence>
<organism evidence="1">
    <name type="scientific">Anguilla anguilla</name>
    <name type="common">European freshwater eel</name>
    <name type="synonym">Muraena anguilla</name>
    <dbReference type="NCBI Taxonomy" id="7936"/>
    <lineage>
        <taxon>Eukaryota</taxon>
        <taxon>Metazoa</taxon>
        <taxon>Chordata</taxon>
        <taxon>Craniata</taxon>
        <taxon>Vertebrata</taxon>
        <taxon>Euteleostomi</taxon>
        <taxon>Actinopterygii</taxon>
        <taxon>Neopterygii</taxon>
        <taxon>Teleostei</taxon>
        <taxon>Anguilliformes</taxon>
        <taxon>Anguillidae</taxon>
        <taxon>Anguilla</taxon>
    </lineage>
</organism>
<accession>A0A0E9R8A6</accession>
<dbReference type="AlphaFoldDB" id="A0A0E9R8A6"/>
<reference evidence="1" key="2">
    <citation type="journal article" date="2015" name="Fish Shellfish Immunol.">
        <title>Early steps in the European eel (Anguilla anguilla)-Vibrio vulnificus interaction in the gills: Role of the RtxA13 toxin.</title>
        <authorList>
            <person name="Callol A."/>
            <person name="Pajuelo D."/>
            <person name="Ebbesson L."/>
            <person name="Teles M."/>
            <person name="MacKenzie S."/>
            <person name="Amaro C."/>
        </authorList>
    </citation>
    <scope>NUCLEOTIDE SEQUENCE</scope>
</reference>